<dbReference type="Gene3D" id="3.20.20.80">
    <property type="entry name" value="Glycosidases"/>
    <property type="match status" value="1"/>
</dbReference>
<gene>
    <name evidence="1" type="ORF">DFR70_12277</name>
</gene>
<protein>
    <recommendedName>
        <fullName evidence="3">Glycosyl hydrolase family 79</fullName>
    </recommendedName>
</protein>
<evidence type="ECO:0008006" key="3">
    <source>
        <dbReference type="Google" id="ProtNLM"/>
    </source>
</evidence>
<keyword evidence="2" id="KW-1185">Reference proteome</keyword>
<dbReference type="SUPFAM" id="SSF51445">
    <property type="entry name" value="(Trans)glycosidases"/>
    <property type="match status" value="1"/>
</dbReference>
<dbReference type="Proteomes" id="UP000247569">
    <property type="component" value="Unassembled WGS sequence"/>
</dbReference>
<reference evidence="1 2" key="1">
    <citation type="submission" date="2018-05" db="EMBL/GenBank/DDBJ databases">
        <title>Genomic Encyclopedia of Type Strains, Phase IV (KMG-IV): sequencing the most valuable type-strain genomes for metagenomic binning, comparative biology and taxonomic classification.</title>
        <authorList>
            <person name="Goeker M."/>
        </authorList>
    </citation>
    <scope>NUCLEOTIDE SEQUENCE [LARGE SCALE GENOMIC DNA]</scope>
    <source>
        <strain evidence="1 2">DSM 44704</strain>
    </source>
</reference>
<sequence length="519" mass="55484">MRPRVNESKLPHRAISRRAFGASVIGAAAVYTMGRTAPTTSAGPASSPYRLVAQEMSRTAGREFFGVNGARIISAQNAAQWHARGFRDALAATGTGLLRVQGGTTSQWLDWRTGLFDEHEGGGFAGRNDGRTPLLLSDWAELVGHTGATPIFDLNVANSTLDDQLDMLRHAQQLGMPVRYVELGNELWMPMARYSEVYPTGADYARTMNEWITAIRREFPHARIGVAAADDSSVLGTALGDRFRAWNDQLYGTIRGADAVVIHPYWIVDPVTADVSSTASGGVVQWTQLAQRLLPKVPTGMEIWFTEYNQMGREDLPLLRNFPAPQQTWAVALSVASFTLRALLDPRVGMAVMHCALNGAPTATTGGGGTTNQPLHALISDGSGGSELFGRTALNWALTPLYRSLDDSTTVRALRLDPGIESPAALLVPAYTGLAEAFTGAELTSAAGDTVAVLINAADRPLRIALPPSLIGARQATTYTAAPTAAPAFVPGDTISEIRTVAADTIELPAYSETLIRSS</sequence>
<comment type="caution">
    <text evidence="1">The sequence shown here is derived from an EMBL/GenBank/DDBJ whole genome shotgun (WGS) entry which is preliminary data.</text>
</comment>
<organism evidence="1 2">
    <name type="scientific">Nocardia tenerifensis</name>
    <dbReference type="NCBI Taxonomy" id="228006"/>
    <lineage>
        <taxon>Bacteria</taxon>
        <taxon>Bacillati</taxon>
        <taxon>Actinomycetota</taxon>
        <taxon>Actinomycetes</taxon>
        <taxon>Mycobacteriales</taxon>
        <taxon>Nocardiaceae</taxon>
        <taxon>Nocardia</taxon>
    </lineage>
</organism>
<proteinExistence type="predicted"/>
<dbReference type="InterPro" id="IPR017853">
    <property type="entry name" value="GH"/>
</dbReference>
<evidence type="ECO:0000313" key="2">
    <source>
        <dbReference type="Proteomes" id="UP000247569"/>
    </source>
</evidence>
<dbReference type="EMBL" id="QJKF01000022">
    <property type="protein sequence ID" value="PXX54936.1"/>
    <property type="molecule type" value="Genomic_DNA"/>
</dbReference>
<evidence type="ECO:0000313" key="1">
    <source>
        <dbReference type="EMBL" id="PXX54936.1"/>
    </source>
</evidence>
<name>A0A318JNF9_9NOCA</name>
<accession>A0A318JNF9</accession>
<dbReference type="AlphaFoldDB" id="A0A318JNF9"/>